<evidence type="ECO:0000259" key="3">
    <source>
        <dbReference type="PROSITE" id="PS50075"/>
    </source>
</evidence>
<dbReference type="PROSITE" id="PS50075">
    <property type="entry name" value="CARRIER"/>
    <property type="match status" value="1"/>
</dbReference>
<evidence type="ECO:0000256" key="1">
    <source>
        <dbReference type="ARBA" id="ARBA00022450"/>
    </source>
</evidence>
<dbReference type="InterPro" id="IPR036736">
    <property type="entry name" value="ACP-like_sf"/>
</dbReference>
<evidence type="ECO:0000256" key="2">
    <source>
        <dbReference type="ARBA" id="ARBA00022553"/>
    </source>
</evidence>
<gene>
    <name evidence="4" type="ORF">FNW02_28300</name>
</gene>
<organism evidence="4 5">
    <name type="scientific">Komarekiella delphini-convector SJRDD-AB1</name>
    <dbReference type="NCBI Taxonomy" id="2593771"/>
    <lineage>
        <taxon>Bacteria</taxon>
        <taxon>Bacillati</taxon>
        <taxon>Cyanobacteriota</taxon>
        <taxon>Cyanophyceae</taxon>
        <taxon>Nostocales</taxon>
        <taxon>Nostocaceae</taxon>
        <taxon>Komarekiella</taxon>
        <taxon>Komarekiella delphini-convector</taxon>
    </lineage>
</organism>
<dbReference type="Proteomes" id="UP001165986">
    <property type="component" value="Unassembled WGS sequence"/>
</dbReference>
<dbReference type="SUPFAM" id="SSF47336">
    <property type="entry name" value="ACP-like"/>
    <property type="match status" value="1"/>
</dbReference>
<keyword evidence="1" id="KW-0596">Phosphopantetheine</keyword>
<dbReference type="AlphaFoldDB" id="A0AA40T2A6"/>
<sequence>MEEQTLNQQISTKLMTAEDMQDWLTCQIAEQIGTDADEIDTRAPFDSYGLDSVQTMNIANLGKQHFGLQLSPLIMWNYPNIESLSQYLAEELKASELEMFEI</sequence>
<dbReference type="InterPro" id="IPR020806">
    <property type="entry name" value="PKS_PP-bd"/>
</dbReference>
<dbReference type="SMART" id="SM00823">
    <property type="entry name" value="PKS_PP"/>
    <property type="match status" value="1"/>
</dbReference>
<dbReference type="EMBL" id="VJXY01000044">
    <property type="protein sequence ID" value="MBD6619616.1"/>
    <property type="molecule type" value="Genomic_DNA"/>
</dbReference>
<dbReference type="Gene3D" id="1.10.1200.10">
    <property type="entry name" value="ACP-like"/>
    <property type="match status" value="1"/>
</dbReference>
<keyword evidence="2" id="KW-0597">Phosphoprotein</keyword>
<name>A0AA40T2A6_9NOST</name>
<dbReference type="InterPro" id="IPR009081">
    <property type="entry name" value="PP-bd_ACP"/>
</dbReference>
<dbReference type="GO" id="GO:0031177">
    <property type="term" value="F:phosphopantetheine binding"/>
    <property type="evidence" value="ECO:0007669"/>
    <property type="project" value="InterPro"/>
</dbReference>
<proteinExistence type="predicted"/>
<accession>A0AA40T2A6</accession>
<comment type="caution">
    <text evidence="4">The sequence shown here is derived from an EMBL/GenBank/DDBJ whole genome shotgun (WGS) entry which is preliminary data.</text>
</comment>
<protein>
    <submittedName>
        <fullName evidence="4">Acyl carrier protein</fullName>
    </submittedName>
</protein>
<feature type="domain" description="Carrier" evidence="3">
    <location>
        <begin position="15"/>
        <end position="92"/>
    </location>
</feature>
<dbReference type="Pfam" id="PF00550">
    <property type="entry name" value="PP-binding"/>
    <property type="match status" value="1"/>
</dbReference>
<dbReference type="RefSeq" id="WP_191760809.1">
    <property type="nucleotide sequence ID" value="NZ_VJXY01000044.1"/>
</dbReference>
<reference evidence="4" key="1">
    <citation type="submission" date="2019-07" db="EMBL/GenBank/DDBJ databases">
        <title>Toxilogical consequences of a new and cryptic species of cyanobacteria (Komarekiella delphini-convector) recovered from the epidermis of a bottlenose dolphin and 1500 ft. in the air.</title>
        <authorList>
            <person name="Brown A.O."/>
            <person name="Dvorak P."/>
            <person name="Villanueva C.D."/>
            <person name="Foss A.J."/>
            <person name="Garvey A.D."/>
            <person name="Gibson Q.A."/>
            <person name="Johansen J.R."/>
            <person name="Casamatta D.A."/>
        </authorList>
    </citation>
    <scope>NUCLEOTIDE SEQUENCE</scope>
    <source>
        <strain evidence="4">SJRDD-AB1</strain>
    </source>
</reference>
<evidence type="ECO:0000313" key="5">
    <source>
        <dbReference type="Proteomes" id="UP001165986"/>
    </source>
</evidence>
<dbReference type="SMART" id="SM01294">
    <property type="entry name" value="PKS_PP_betabranch"/>
    <property type="match status" value="1"/>
</dbReference>
<keyword evidence="5" id="KW-1185">Reference proteome</keyword>
<evidence type="ECO:0000313" key="4">
    <source>
        <dbReference type="EMBL" id="MBD6619616.1"/>
    </source>
</evidence>